<evidence type="ECO:0000259" key="2">
    <source>
        <dbReference type="Pfam" id="PF09822"/>
    </source>
</evidence>
<sequence>MQFKTYRKFLYIPALIFISAGLVAGFVSGQWSPVPIALASIGIIILIAWLFLALPRGFWQKRSTRAGTHTLITTLIVLALVGLINFLATRDPVRVDFTEKQLYSLSPQTDRLLADLQQPVKVFIFSKGGNDPNEEELLTNYRRENSRFEYEFIDPEKKPNIAGEFKKLSDNILYRAYLQYGDKKQPIKTLVEGETLTEAKLSNAIETIRSNRTLTAYFLQGHGEPEIGKPEGGLVQAVNNLESKGYKVEPLNLVQRSGIPDNADVIIIAGPTRKLFPQEVTALKNYADKGGKLFLLLDPQTDAGLDDLLKEWGVKLDKRLIIDGSGAGRLLELGPASPIITDYGNHPITRDFGNGISIFPNARPIATVPVDGVEAVSLLITNEKMWAESDLSSPTLQFDAGRDVPGPFDLGVALTRTAKPPKKDSKLIVIGNSTFALDGFFQEQLNGDIFLNSVAWLTAGDNATLSIRPKKPENRRLNLTPLQANAVFWISIVFMPLLGFTLAGVTWWRRR</sequence>
<evidence type="ECO:0000256" key="1">
    <source>
        <dbReference type="SAM" id="Phobius"/>
    </source>
</evidence>
<comment type="caution">
    <text evidence="4">The sequence shown here is derived from an EMBL/GenBank/DDBJ whole genome shotgun (WGS) entry which is preliminary data.</text>
</comment>
<feature type="domain" description="ABC-type uncharacterised transport system" evidence="2">
    <location>
        <begin position="217"/>
        <end position="442"/>
    </location>
</feature>
<keyword evidence="5" id="KW-1185">Reference proteome</keyword>
<dbReference type="RefSeq" id="WP_332864393.1">
    <property type="nucleotide sequence ID" value="NZ_JBAFSM010000011.1"/>
</dbReference>
<evidence type="ECO:0000313" key="5">
    <source>
        <dbReference type="Proteomes" id="UP001328733"/>
    </source>
</evidence>
<dbReference type="EMBL" id="JBAFSM010000011">
    <property type="protein sequence ID" value="MEG3436925.1"/>
    <property type="molecule type" value="Genomic_DNA"/>
</dbReference>
<dbReference type="InterPro" id="IPR019196">
    <property type="entry name" value="ABC_transp_unknown"/>
</dbReference>
<keyword evidence="1" id="KW-1133">Transmembrane helix</keyword>
<feature type="transmembrane region" description="Helical" evidence="1">
    <location>
        <begin position="486"/>
        <end position="508"/>
    </location>
</feature>
<feature type="transmembrane region" description="Helical" evidence="1">
    <location>
        <begin position="34"/>
        <end position="54"/>
    </location>
</feature>
<dbReference type="InterPro" id="IPR039975">
    <property type="entry name" value="IFT52"/>
</dbReference>
<dbReference type="Pfam" id="PF23357">
    <property type="entry name" value="DUF7088"/>
    <property type="match status" value="1"/>
</dbReference>
<keyword evidence="1" id="KW-0472">Membrane</keyword>
<dbReference type="PANTHER" id="PTHR12969">
    <property type="entry name" value="NGD5/OSM-6/IFT52"/>
    <property type="match status" value="1"/>
</dbReference>
<reference evidence="4 5" key="1">
    <citation type="submission" date="2024-01" db="EMBL/GenBank/DDBJ databases">
        <title>Genomic insights into the taxonomy and metabolism of the cyanobacterium Pannus brasiliensis CCIBt3594.</title>
        <authorList>
            <person name="Machado M."/>
            <person name="Botero N.B."/>
            <person name="Andreote A.P.D."/>
            <person name="Feitosa A.M.T."/>
            <person name="Popin R."/>
            <person name="Sivonen K."/>
            <person name="Fiore M.F."/>
        </authorList>
    </citation>
    <scope>NUCLEOTIDE SEQUENCE [LARGE SCALE GENOMIC DNA]</scope>
    <source>
        <strain evidence="4 5">CCIBt3594</strain>
    </source>
</reference>
<feature type="domain" description="DUF7088" evidence="3">
    <location>
        <begin position="99"/>
        <end position="167"/>
    </location>
</feature>
<gene>
    <name evidence="4" type="ORF">V0288_07315</name>
</gene>
<feature type="transmembrane region" description="Helical" evidence="1">
    <location>
        <begin position="66"/>
        <end position="88"/>
    </location>
</feature>
<feature type="transmembrane region" description="Helical" evidence="1">
    <location>
        <begin position="9"/>
        <end position="28"/>
    </location>
</feature>
<dbReference type="SUPFAM" id="SSF52317">
    <property type="entry name" value="Class I glutamine amidotransferase-like"/>
    <property type="match status" value="1"/>
</dbReference>
<dbReference type="AlphaFoldDB" id="A0AAW9QIV6"/>
<accession>A0AAW9QIV6</accession>
<dbReference type="PANTHER" id="PTHR12969:SF7">
    <property type="entry name" value="INTRAFLAGELLAR TRANSPORT PROTEIN 52 HOMOLOG"/>
    <property type="match status" value="1"/>
</dbReference>
<dbReference type="InterPro" id="IPR055396">
    <property type="entry name" value="DUF7088"/>
</dbReference>
<proteinExistence type="predicted"/>
<dbReference type="Proteomes" id="UP001328733">
    <property type="component" value="Unassembled WGS sequence"/>
</dbReference>
<evidence type="ECO:0000313" key="4">
    <source>
        <dbReference type="EMBL" id="MEG3436925.1"/>
    </source>
</evidence>
<evidence type="ECO:0000259" key="3">
    <source>
        <dbReference type="Pfam" id="PF23357"/>
    </source>
</evidence>
<organism evidence="4 5">
    <name type="scientific">Pannus brasiliensis CCIBt3594</name>
    <dbReference type="NCBI Taxonomy" id="1427578"/>
    <lineage>
        <taxon>Bacteria</taxon>
        <taxon>Bacillati</taxon>
        <taxon>Cyanobacteriota</taxon>
        <taxon>Cyanophyceae</taxon>
        <taxon>Oscillatoriophycideae</taxon>
        <taxon>Chroococcales</taxon>
        <taxon>Microcystaceae</taxon>
        <taxon>Pannus</taxon>
    </lineage>
</organism>
<dbReference type="Pfam" id="PF09822">
    <property type="entry name" value="ABC_transp_aux"/>
    <property type="match status" value="1"/>
</dbReference>
<keyword evidence="1" id="KW-0812">Transmembrane</keyword>
<dbReference type="InterPro" id="IPR029062">
    <property type="entry name" value="Class_I_gatase-like"/>
</dbReference>
<name>A0AAW9QIV6_9CHRO</name>
<protein>
    <submittedName>
        <fullName evidence="4">Gldg family protein</fullName>
    </submittedName>
</protein>